<dbReference type="PANTHER" id="PTHR11697:SF230">
    <property type="entry name" value="ZINC FINGER, MYM DOMAIN CONTAINING 1"/>
    <property type="match status" value="1"/>
</dbReference>
<evidence type="ECO:0000313" key="1">
    <source>
        <dbReference type="EMBL" id="PIN01923.1"/>
    </source>
</evidence>
<evidence type="ECO:0008006" key="3">
    <source>
        <dbReference type="Google" id="ProtNLM"/>
    </source>
</evidence>
<dbReference type="STRING" id="429701.A0A2G9G9F3"/>
<dbReference type="InterPro" id="IPR055298">
    <property type="entry name" value="AtLOH3-like"/>
</dbReference>
<evidence type="ECO:0000313" key="2">
    <source>
        <dbReference type="Proteomes" id="UP000231279"/>
    </source>
</evidence>
<accession>A0A2G9G9F3</accession>
<dbReference type="AlphaFoldDB" id="A0A2G9G9F3"/>
<protein>
    <recommendedName>
        <fullName evidence="3">HAT C-terminal dimerisation domain-containing protein</fullName>
    </recommendedName>
</protein>
<dbReference type="EMBL" id="NKXS01006161">
    <property type="protein sequence ID" value="PIN01923.1"/>
    <property type="molecule type" value="Genomic_DNA"/>
</dbReference>
<organism evidence="1 2">
    <name type="scientific">Handroanthus impetiginosus</name>
    <dbReference type="NCBI Taxonomy" id="429701"/>
    <lineage>
        <taxon>Eukaryota</taxon>
        <taxon>Viridiplantae</taxon>
        <taxon>Streptophyta</taxon>
        <taxon>Embryophyta</taxon>
        <taxon>Tracheophyta</taxon>
        <taxon>Spermatophyta</taxon>
        <taxon>Magnoliopsida</taxon>
        <taxon>eudicotyledons</taxon>
        <taxon>Gunneridae</taxon>
        <taxon>Pentapetalae</taxon>
        <taxon>asterids</taxon>
        <taxon>lamiids</taxon>
        <taxon>Lamiales</taxon>
        <taxon>Bignoniaceae</taxon>
        <taxon>Crescentiina</taxon>
        <taxon>Tabebuia alliance</taxon>
        <taxon>Handroanthus</taxon>
    </lineage>
</organism>
<dbReference type="Proteomes" id="UP000231279">
    <property type="component" value="Unassembled WGS sequence"/>
</dbReference>
<proteinExistence type="predicted"/>
<reference evidence="2" key="1">
    <citation type="journal article" date="2018" name="Gigascience">
        <title>Genome assembly of the Pink Ipe (Handroanthus impetiginosus, Bignoniaceae), a highly valued, ecologically keystone Neotropical timber forest tree.</title>
        <authorList>
            <person name="Silva-Junior O.B."/>
            <person name="Grattapaglia D."/>
            <person name="Novaes E."/>
            <person name="Collevatti R.G."/>
        </authorList>
    </citation>
    <scope>NUCLEOTIDE SEQUENCE [LARGE SCALE GENOMIC DNA]</scope>
    <source>
        <strain evidence="2">cv. UFG-1</strain>
    </source>
</reference>
<keyword evidence="2" id="KW-1185">Reference proteome</keyword>
<sequence length="200" mass="23587">MGWDSLIDDVSIFCIKHDIEIPRFDSFYVFQGKSKQKVADYTVLHHYCVEVFCKVIDWQLQELNNRFNEVTSDLLYDMTCLSPSQSYANFDIEKIMRLAILYPDDFKEYDLVELCHQLENYIVDVGSEHIRFTGLNRMGDLSKKLGETKKHLVYSHVYRLVKFSLLLLVATASVERNFSGMKLIKTDLRNRMEKGWKMIF</sequence>
<name>A0A2G9G9F3_9LAMI</name>
<comment type="caution">
    <text evidence="1">The sequence shown here is derived from an EMBL/GenBank/DDBJ whole genome shotgun (WGS) entry which is preliminary data.</text>
</comment>
<gene>
    <name evidence="1" type="ORF">CDL12_25562</name>
</gene>
<dbReference type="PANTHER" id="PTHR11697">
    <property type="entry name" value="GENERAL TRANSCRIPTION FACTOR 2-RELATED ZINC FINGER PROTEIN"/>
    <property type="match status" value="1"/>
</dbReference>
<dbReference type="OrthoDB" id="1728517at2759"/>